<proteinExistence type="inferred from homology"/>
<accession>A0A0W0DK61</accession>
<dbReference type="VEuPathDB" id="FungiDB:GWK60_K00077"/>
<dbReference type="GO" id="GO:0006749">
    <property type="term" value="P:glutathione metabolic process"/>
    <property type="evidence" value="ECO:0007669"/>
    <property type="project" value="EnsemblFungi"/>
</dbReference>
<feature type="domain" description="Acetophenone carboxylase-like C-terminal" evidence="5">
    <location>
        <begin position="543"/>
        <end position="720"/>
    </location>
</feature>
<dbReference type="InterPro" id="IPR003692">
    <property type="entry name" value="Hydantoinase_B"/>
</dbReference>
<dbReference type="Pfam" id="PF01968">
    <property type="entry name" value="Hydantoinase_A"/>
    <property type="match status" value="1"/>
</dbReference>
<evidence type="ECO:0000313" key="7">
    <source>
        <dbReference type="Proteomes" id="UP000054886"/>
    </source>
</evidence>
<dbReference type="Pfam" id="PF05378">
    <property type="entry name" value="Hydant_A_N"/>
    <property type="match status" value="1"/>
</dbReference>
<protein>
    <submittedName>
        <fullName evidence="6">5-oxoprolinase</fullName>
    </submittedName>
</protein>
<feature type="domain" description="Hydantoinase/oxoprolinase N-terminal" evidence="4">
    <location>
        <begin position="6"/>
        <end position="220"/>
    </location>
</feature>
<dbReference type="InterPro" id="IPR008040">
    <property type="entry name" value="Hydant_A_N"/>
</dbReference>
<sequence>MSGNIRIAIDSGGTFTDCIGSKGTQCLDDDVVIKLLSVDPNNYPDAPLEGIRRILEIFQKKEIPRGSQLDLSNVSSIRMGTTIATNSALERTGEKCALVVTKGFKDVINIGDQTRPDIFDLNIRKPLPLYSMVVEIDERVTIEDFSEDPTNKVTEINNSDIVEGRSGEAIRILKEPDPDHIKTVLNVIYGTGIRSIAVAFVHSYTYPKHEQIVYDIAKAVGFSNITLSSDISPMIKYLPRTHSALADAYLTPVLHGYLNRIEDGLKNVSMHSLQFMQSDGGLVQKSKFSGLRSILSGPAGGVVGYSRTCFDTANEIPLIGFDMGGTSTDVSRFGENRLEHIFETTTAGIIIQTPQLDIHTVAAGGSSILRWENSLFKVGPQSASADPGPACYRKGGPLTITDANLVLGRLVPQYFPKIFGRSENEGLDIDKSYALFKELTKNINNDLGKALSLEEVAYGFLKVANAAMVRPIRAITETKGYMVSRHRLVSFGGAGGQHAIDIAESLNIDTVLFHRYSSILSAYGIYLADVIEESQTPCSISTKELSFCERIKSIFQKLVEKNVSSLNEQGFDQANIVHEKYLNMRYEGTESCIMIYEQDNSLNFEKWFLEQHEKEFGFTFNNRKIVVDDVRVRSIGKSNVRTDSSVDEQVKKYIKRQTDMIQPQPEFSQQCYLRNKWQQIPVFNIKSLKIGVQIKGPAILADETQTNVILENWTASILKTHIIVNKQEQERKRFTEVSDEINPIMLSIFSHRFMDIAEQMGSQLRKTSVSTNVKERLDYSCALFDPVGNLVANAPHVPVHLGSMSTCIAAQAKIWKGRLKKGDVIITNHPNSGGTHLPDITIITPSFSVSGEIIFFVASRAHHSDIGGILPGSIPPNSKHLYEEGVSIFSDLIVEQGEFMEDRIFRIFVKEPEKYPLCSGARKFSDNLSDLKAQIAANVKGVQLIQRLIDDFTLTTILKYMKAIQDNARNTIKSMLKKLTIYFNRNVFEGKDYMDDGSVIQLKVTLLCEENKYIFDFSGTSPQMYGNLNAPHSIANSAIIYCLRCLVGEDIPLNQGCLDPLTVILPVGSLLNPGEGAAVVGGNVLTSQRICDVILKTFQICADSQGDCNNLTFGRRSETDINGKQIPGYGYYETICGGAGAGPSSILKQGWNGADAVHTNMTNTRMTDVEIFERRYPVLLHKFEIRQNSGGKGKYNGGNGVIRDILFRDEVEVSILSERRALPPNGIYGGECGQRGYNLWIKKDGSEINIGGKNTIIAKRGDRIVIMTPGGGGVGYGECS</sequence>
<organism evidence="6 7">
    <name type="scientific">Candida glabrata</name>
    <name type="common">Yeast</name>
    <name type="synonym">Torulopsis glabrata</name>
    <dbReference type="NCBI Taxonomy" id="5478"/>
    <lineage>
        <taxon>Eukaryota</taxon>
        <taxon>Fungi</taxon>
        <taxon>Dikarya</taxon>
        <taxon>Ascomycota</taxon>
        <taxon>Saccharomycotina</taxon>
        <taxon>Saccharomycetes</taxon>
        <taxon>Saccharomycetales</taxon>
        <taxon>Saccharomycetaceae</taxon>
        <taxon>Nakaseomyces</taxon>
    </lineage>
</organism>
<evidence type="ECO:0000259" key="4">
    <source>
        <dbReference type="Pfam" id="PF05378"/>
    </source>
</evidence>
<feature type="domain" description="Hydantoinase B/oxoprolinase" evidence="3">
    <location>
        <begin position="742"/>
        <end position="1275"/>
    </location>
</feature>
<feature type="domain" description="Hydantoinase A/oxoprolinase" evidence="2">
    <location>
        <begin position="240"/>
        <end position="533"/>
    </location>
</feature>
<dbReference type="GO" id="GO:0017168">
    <property type="term" value="F:5-oxoprolinase (ATP-hydrolyzing) activity"/>
    <property type="evidence" value="ECO:0007669"/>
    <property type="project" value="EnsemblFungi"/>
</dbReference>
<evidence type="ECO:0000259" key="2">
    <source>
        <dbReference type="Pfam" id="PF01968"/>
    </source>
</evidence>
<dbReference type="InterPro" id="IPR002821">
    <property type="entry name" value="Hydantoinase_A"/>
</dbReference>
<gene>
    <name evidence="6" type="ORF">AO440_003259</name>
</gene>
<evidence type="ECO:0000259" key="3">
    <source>
        <dbReference type="Pfam" id="PF02538"/>
    </source>
</evidence>
<dbReference type="AlphaFoldDB" id="A0A0W0DK61"/>
<dbReference type="Pfam" id="PF19278">
    <property type="entry name" value="Hydant_A_C"/>
    <property type="match status" value="1"/>
</dbReference>
<evidence type="ECO:0000256" key="1">
    <source>
        <dbReference type="ARBA" id="ARBA00010403"/>
    </source>
</evidence>
<dbReference type="Proteomes" id="UP000054886">
    <property type="component" value="Unassembled WGS sequence"/>
</dbReference>
<dbReference type="VEuPathDB" id="FungiDB:GVI51_K00077"/>
<evidence type="ECO:0000313" key="6">
    <source>
        <dbReference type="EMBL" id="KTA96389.1"/>
    </source>
</evidence>
<comment type="caution">
    <text evidence="6">The sequence shown here is derived from an EMBL/GenBank/DDBJ whole genome shotgun (WGS) entry which is preliminary data.</text>
</comment>
<dbReference type="InterPro" id="IPR045079">
    <property type="entry name" value="Oxoprolinase-like"/>
</dbReference>
<dbReference type="GO" id="GO:0005829">
    <property type="term" value="C:cytosol"/>
    <property type="evidence" value="ECO:0007669"/>
    <property type="project" value="TreeGrafter"/>
</dbReference>
<evidence type="ECO:0000259" key="5">
    <source>
        <dbReference type="Pfam" id="PF19278"/>
    </source>
</evidence>
<dbReference type="Pfam" id="PF02538">
    <property type="entry name" value="Hydantoinase_B"/>
    <property type="match status" value="1"/>
</dbReference>
<dbReference type="InterPro" id="IPR049517">
    <property type="entry name" value="ACX-like_C"/>
</dbReference>
<name>A0A0W0DK61_CANGB</name>
<reference evidence="6 7" key="1">
    <citation type="submission" date="2015-10" db="EMBL/GenBank/DDBJ databases">
        <title>Draft genomes sequences of Candida glabrata isolates 1A, 1B, 2A, 2B, 3A and 3B.</title>
        <authorList>
            <person name="Haavelsrud O.E."/>
            <person name="Gaustad P."/>
        </authorList>
    </citation>
    <scope>NUCLEOTIDE SEQUENCE [LARGE SCALE GENOMIC DNA]</scope>
    <source>
        <strain evidence="6">910700640</strain>
    </source>
</reference>
<dbReference type="PANTHER" id="PTHR11365">
    <property type="entry name" value="5-OXOPROLINASE RELATED"/>
    <property type="match status" value="1"/>
</dbReference>
<dbReference type="VEuPathDB" id="FungiDB:CAGL0K00231g"/>
<dbReference type="VEuPathDB" id="FungiDB:B1J91_K00231g"/>
<comment type="similarity">
    <text evidence="1">Belongs to the oxoprolinase family.</text>
</comment>
<dbReference type="PANTHER" id="PTHR11365:SF2">
    <property type="entry name" value="5-OXOPROLINASE"/>
    <property type="match status" value="1"/>
</dbReference>
<dbReference type="EMBL" id="LLZZ01000172">
    <property type="protein sequence ID" value="KTA96389.1"/>
    <property type="molecule type" value="Genomic_DNA"/>
</dbReference>